<dbReference type="EMBL" id="CAJFCV020000005">
    <property type="protein sequence ID" value="CAG9122051.1"/>
    <property type="molecule type" value="Genomic_DNA"/>
</dbReference>
<dbReference type="EMBL" id="CAJFDI010000005">
    <property type="protein sequence ID" value="CAD5230970.1"/>
    <property type="molecule type" value="Genomic_DNA"/>
</dbReference>
<dbReference type="Proteomes" id="UP000659654">
    <property type="component" value="Unassembled WGS sequence"/>
</dbReference>
<name>A0A7I8XQA2_BURXY</name>
<evidence type="ECO:0000256" key="1">
    <source>
        <dbReference type="SAM" id="Phobius"/>
    </source>
</evidence>
<sequence>MVAPLEVGFYTEIIGFLQCIKLEDTFQGTKPNGFEIITHDFAPTKVIVEYRYNSVWKNVTRKPLDLVDKDEEGFQSYRVFLNQVGEEVKVGVSGIKGDVCPIFNKTFVEENCDAKRYSFFELLGSSMAKIGCNAETRPENKLYSPTGEVVTSYKQETTDNFDCQSMVGVFDKKLVFRKKGSEECKQLDWEEKKWDASPCQPAEYNLTSSNRLLLSLKYLVVMFETSNCTRPAQLSLEFLDNTYVEYLFIHLTKDNASNVSTAEGSALAKADIIGMIAGIIAGVVAVTMVVAFLIWWFCKDKCRRKKKFEGPAAFVRYDFGVPPEMEGSSLSCDAGYDQLVLADNSTLHVPKKVTSGDVEYTVDKLVRKGAFGAVYHYTPGDKSLTGIAVKLEIDVTSKGNQPLINEASILQLRRAERCLSDGYIIEFFSGGRFKKDVFFILTAPYGPSVSELRNGAILESDDVARLAYQLLMCIKALHNVYVSHRAISEDVFLYQQIDSKSFKYVITDLGWAVKVYSRRDPYYPYPELAPTNMGKTVLYSDDVESLMYMLQNMLMDKLPWAGETNMAKMAKAKYSFYRSLGSMNKGQRTIHCFWSVMWSRETDKNKLVYEIMRGVQDILGTPGCQKFEKKKKIDRRLPVKWPGRQIDMNMRFHDIFVVDEEHDQTTMISAIYVQKKDEEE</sequence>
<dbReference type="OrthoDB" id="295988at2759"/>
<dbReference type="GO" id="GO:0005524">
    <property type="term" value="F:ATP binding"/>
    <property type="evidence" value="ECO:0007669"/>
    <property type="project" value="InterPro"/>
</dbReference>
<dbReference type="GO" id="GO:0004672">
    <property type="term" value="F:protein kinase activity"/>
    <property type="evidence" value="ECO:0007669"/>
    <property type="project" value="InterPro"/>
</dbReference>
<dbReference type="SMART" id="SM00220">
    <property type="entry name" value="S_TKc"/>
    <property type="match status" value="1"/>
</dbReference>
<dbReference type="PROSITE" id="PS50011">
    <property type="entry name" value="PROTEIN_KINASE_DOM"/>
    <property type="match status" value="1"/>
</dbReference>
<dbReference type="InterPro" id="IPR050235">
    <property type="entry name" value="CK1_Ser-Thr_kinase"/>
</dbReference>
<organism evidence="3 4">
    <name type="scientific">Bursaphelenchus xylophilus</name>
    <name type="common">Pinewood nematode worm</name>
    <name type="synonym">Aphelenchoides xylophilus</name>
    <dbReference type="NCBI Taxonomy" id="6326"/>
    <lineage>
        <taxon>Eukaryota</taxon>
        <taxon>Metazoa</taxon>
        <taxon>Ecdysozoa</taxon>
        <taxon>Nematoda</taxon>
        <taxon>Chromadorea</taxon>
        <taxon>Rhabditida</taxon>
        <taxon>Tylenchina</taxon>
        <taxon>Tylenchomorpha</taxon>
        <taxon>Aphelenchoidea</taxon>
        <taxon>Aphelenchoididae</taxon>
        <taxon>Bursaphelenchus</taxon>
    </lineage>
</organism>
<dbReference type="PANTHER" id="PTHR11909">
    <property type="entry name" value="CASEIN KINASE-RELATED"/>
    <property type="match status" value="1"/>
</dbReference>
<keyword evidence="4" id="KW-1185">Reference proteome</keyword>
<comment type="caution">
    <text evidence="3">The sequence shown here is derived from an EMBL/GenBank/DDBJ whole genome shotgun (WGS) entry which is preliminary data.</text>
</comment>
<dbReference type="AlphaFoldDB" id="A0A7I8XQA2"/>
<keyword evidence="1" id="KW-0472">Membrane</keyword>
<feature type="domain" description="Protein kinase" evidence="2">
    <location>
        <begin position="360"/>
        <end position="619"/>
    </location>
</feature>
<dbReference type="InterPro" id="IPR011009">
    <property type="entry name" value="Kinase-like_dom_sf"/>
</dbReference>
<keyword evidence="1" id="KW-0812">Transmembrane</keyword>
<evidence type="ECO:0000313" key="4">
    <source>
        <dbReference type="Proteomes" id="UP000659654"/>
    </source>
</evidence>
<protein>
    <submittedName>
        <fullName evidence="3">(pine wood nematode) hypothetical protein</fullName>
    </submittedName>
</protein>
<evidence type="ECO:0000259" key="2">
    <source>
        <dbReference type="PROSITE" id="PS50011"/>
    </source>
</evidence>
<dbReference type="SUPFAM" id="SSF56112">
    <property type="entry name" value="Protein kinase-like (PK-like)"/>
    <property type="match status" value="1"/>
</dbReference>
<feature type="transmembrane region" description="Helical" evidence="1">
    <location>
        <begin position="272"/>
        <end position="298"/>
    </location>
</feature>
<evidence type="ECO:0000313" key="3">
    <source>
        <dbReference type="EMBL" id="CAD5230970.1"/>
    </source>
</evidence>
<keyword evidence="1" id="KW-1133">Transmembrane helix</keyword>
<dbReference type="Proteomes" id="UP000582659">
    <property type="component" value="Unassembled WGS sequence"/>
</dbReference>
<dbReference type="Gene3D" id="1.10.510.10">
    <property type="entry name" value="Transferase(Phosphotransferase) domain 1"/>
    <property type="match status" value="1"/>
</dbReference>
<dbReference type="InterPro" id="IPR000719">
    <property type="entry name" value="Prot_kinase_dom"/>
</dbReference>
<reference evidence="3" key="1">
    <citation type="submission" date="2020-09" db="EMBL/GenBank/DDBJ databases">
        <authorList>
            <person name="Kikuchi T."/>
        </authorList>
    </citation>
    <scope>NUCLEOTIDE SEQUENCE</scope>
    <source>
        <strain evidence="3">Ka4C1</strain>
    </source>
</reference>
<accession>A0A7I8XQA2</accession>
<gene>
    <name evidence="3" type="ORF">BXYJ_LOCUS11247</name>
</gene>
<proteinExistence type="predicted"/>
<dbReference type="Pfam" id="PF00069">
    <property type="entry name" value="Pkinase"/>
    <property type="match status" value="1"/>
</dbReference>